<reference evidence="3" key="1">
    <citation type="journal article" date="2019" name="Int. J. Syst. Evol. Microbiol.">
        <title>The Global Catalogue of Microorganisms (GCM) 10K type strain sequencing project: providing services to taxonomists for standard genome sequencing and annotation.</title>
        <authorList>
            <consortium name="The Broad Institute Genomics Platform"/>
            <consortium name="The Broad Institute Genome Sequencing Center for Infectious Disease"/>
            <person name="Wu L."/>
            <person name="Ma J."/>
        </authorList>
    </citation>
    <scope>NUCLEOTIDE SEQUENCE [LARGE SCALE GENOMIC DNA]</scope>
    <source>
        <strain evidence="3">KCTC 42805</strain>
    </source>
</reference>
<sequence length="195" mass="22252">MQHVINWSCFLLSLTLLAPTTYAQSGYPPPCNDVKQVKLDTDPKRRQILVDFIRDCERNQWKNDKGIVLLREYQNEQGKSCWLLLPSIDDSYKDNPPNRFASFNGDIILIFDAESNGLVLKPAVGDKDRLNQCLEKIIGDRVYTRPTIKSRWTDNVMPFTNRKMERGAGRIYGGNGGSLIIIFNPDGSYEKLLPV</sequence>
<evidence type="ECO:0000313" key="2">
    <source>
        <dbReference type="EMBL" id="MFD2574660.1"/>
    </source>
</evidence>
<dbReference type="EMBL" id="JBHULN010000040">
    <property type="protein sequence ID" value="MFD2574660.1"/>
    <property type="molecule type" value="Genomic_DNA"/>
</dbReference>
<organism evidence="2 3">
    <name type="scientific">Spirosoma soli</name>
    <dbReference type="NCBI Taxonomy" id="1770529"/>
    <lineage>
        <taxon>Bacteria</taxon>
        <taxon>Pseudomonadati</taxon>
        <taxon>Bacteroidota</taxon>
        <taxon>Cytophagia</taxon>
        <taxon>Cytophagales</taxon>
        <taxon>Cytophagaceae</taxon>
        <taxon>Spirosoma</taxon>
    </lineage>
</organism>
<accession>A0ABW5MC68</accession>
<proteinExistence type="predicted"/>
<keyword evidence="1" id="KW-0732">Signal</keyword>
<feature type="signal peptide" evidence="1">
    <location>
        <begin position="1"/>
        <end position="23"/>
    </location>
</feature>
<dbReference type="RefSeq" id="WP_381528746.1">
    <property type="nucleotide sequence ID" value="NZ_JBHULN010000040.1"/>
</dbReference>
<protein>
    <submittedName>
        <fullName evidence="2">Uncharacterized protein</fullName>
    </submittedName>
</protein>
<feature type="chain" id="PRO_5046440881" evidence="1">
    <location>
        <begin position="24"/>
        <end position="195"/>
    </location>
</feature>
<name>A0ABW5MC68_9BACT</name>
<comment type="caution">
    <text evidence="2">The sequence shown here is derived from an EMBL/GenBank/DDBJ whole genome shotgun (WGS) entry which is preliminary data.</text>
</comment>
<evidence type="ECO:0000313" key="3">
    <source>
        <dbReference type="Proteomes" id="UP001597469"/>
    </source>
</evidence>
<evidence type="ECO:0000256" key="1">
    <source>
        <dbReference type="SAM" id="SignalP"/>
    </source>
</evidence>
<dbReference type="Proteomes" id="UP001597469">
    <property type="component" value="Unassembled WGS sequence"/>
</dbReference>
<gene>
    <name evidence="2" type="ORF">ACFSUS_28780</name>
</gene>
<keyword evidence="3" id="KW-1185">Reference proteome</keyword>